<evidence type="ECO:0000256" key="4">
    <source>
        <dbReference type="ARBA" id="ARBA00022692"/>
    </source>
</evidence>
<dbReference type="PANTHER" id="PTHR33452">
    <property type="entry name" value="OXIDOREDUCTASE CATD-RELATED"/>
    <property type="match status" value="1"/>
</dbReference>
<comment type="caution">
    <text evidence="8">The sequence shown here is derived from an EMBL/GenBank/DDBJ whole genome shotgun (WGS) entry which is preliminary data.</text>
</comment>
<gene>
    <name evidence="8" type="ORF">FB476_1680</name>
</gene>
<evidence type="ECO:0000256" key="6">
    <source>
        <dbReference type="ARBA" id="ARBA00023136"/>
    </source>
</evidence>
<accession>A0A543KNX9</accession>
<dbReference type="RefSeq" id="WP_141818359.1">
    <property type="nucleotide sequence ID" value="NZ_BAAAIL010000004.1"/>
</dbReference>
<keyword evidence="9" id="KW-1185">Reference proteome</keyword>
<feature type="transmembrane region" description="Helical" evidence="7">
    <location>
        <begin position="143"/>
        <end position="164"/>
    </location>
</feature>
<comment type="similarity">
    <text evidence="2">Belongs to the DoxX family.</text>
</comment>
<keyword evidence="5 7" id="KW-1133">Transmembrane helix</keyword>
<evidence type="ECO:0000256" key="1">
    <source>
        <dbReference type="ARBA" id="ARBA00004651"/>
    </source>
</evidence>
<evidence type="ECO:0000256" key="7">
    <source>
        <dbReference type="SAM" id="Phobius"/>
    </source>
</evidence>
<evidence type="ECO:0000313" key="9">
    <source>
        <dbReference type="Proteomes" id="UP000315133"/>
    </source>
</evidence>
<evidence type="ECO:0000256" key="2">
    <source>
        <dbReference type="ARBA" id="ARBA00006679"/>
    </source>
</evidence>
<dbReference type="PANTHER" id="PTHR33452:SF1">
    <property type="entry name" value="INNER MEMBRANE PROTEIN YPHA-RELATED"/>
    <property type="match status" value="1"/>
</dbReference>
<evidence type="ECO:0000313" key="8">
    <source>
        <dbReference type="EMBL" id="TQM96789.1"/>
    </source>
</evidence>
<keyword evidence="4 7" id="KW-0812">Transmembrane</keyword>
<feature type="transmembrane region" description="Helical" evidence="7">
    <location>
        <begin position="108"/>
        <end position="128"/>
    </location>
</feature>
<dbReference type="AlphaFoldDB" id="A0A543KNX9"/>
<protein>
    <submittedName>
        <fullName evidence="8">Putative oxidoreductase</fullName>
    </submittedName>
</protein>
<reference evidence="8 9" key="1">
    <citation type="submission" date="2019-06" db="EMBL/GenBank/DDBJ databases">
        <title>Sequencing the genomes of 1000 actinobacteria strains.</title>
        <authorList>
            <person name="Klenk H.-P."/>
        </authorList>
    </citation>
    <scope>NUCLEOTIDE SEQUENCE [LARGE SCALE GENOMIC DNA]</scope>
    <source>
        <strain evidence="8 9">DSM 12362</strain>
    </source>
</reference>
<proteinExistence type="inferred from homology"/>
<organism evidence="8 9">
    <name type="scientific">Ornithinimicrobium humiphilum</name>
    <dbReference type="NCBI Taxonomy" id="125288"/>
    <lineage>
        <taxon>Bacteria</taxon>
        <taxon>Bacillati</taxon>
        <taxon>Actinomycetota</taxon>
        <taxon>Actinomycetes</taxon>
        <taxon>Micrococcales</taxon>
        <taxon>Ornithinimicrobiaceae</taxon>
        <taxon>Ornithinimicrobium</taxon>
    </lineage>
</organism>
<dbReference type="GO" id="GO:0005886">
    <property type="term" value="C:plasma membrane"/>
    <property type="evidence" value="ECO:0007669"/>
    <property type="project" value="UniProtKB-SubCell"/>
</dbReference>
<feature type="transmembrane region" description="Helical" evidence="7">
    <location>
        <begin position="83"/>
        <end position="101"/>
    </location>
</feature>
<dbReference type="InterPro" id="IPR032808">
    <property type="entry name" value="DoxX"/>
</dbReference>
<evidence type="ECO:0000256" key="3">
    <source>
        <dbReference type="ARBA" id="ARBA00022475"/>
    </source>
</evidence>
<evidence type="ECO:0000256" key="5">
    <source>
        <dbReference type="ARBA" id="ARBA00022989"/>
    </source>
</evidence>
<name>A0A543KNX9_9MICO</name>
<dbReference type="OrthoDB" id="4872243at2"/>
<sequence>MHDDDIRTDDDRSEHYHREVYDAWEEDLGPAAEMHRPGLDLGLLVARLGTLLLVPHGVHKATDMSTFVREVGDNVLGAQAPEFFAWMIMLGQVGLPVLIALGLFTRPAAFLVAGSLSTIWLLEIYLSLDYQPLTPEGGLTGEAVLLLVALSLALVFTGAGRWSLDAMRTSGRP</sequence>
<dbReference type="Proteomes" id="UP000315133">
    <property type="component" value="Unassembled WGS sequence"/>
</dbReference>
<keyword evidence="3" id="KW-1003">Cell membrane</keyword>
<dbReference type="InterPro" id="IPR051907">
    <property type="entry name" value="DoxX-like_oxidoreductase"/>
</dbReference>
<dbReference type="Pfam" id="PF07681">
    <property type="entry name" value="DoxX"/>
    <property type="match status" value="1"/>
</dbReference>
<dbReference type="EMBL" id="VFPU01000001">
    <property type="protein sequence ID" value="TQM96789.1"/>
    <property type="molecule type" value="Genomic_DNA"/>
</dbReference>
<comment type="subcellular location">
    <subcellularLocation>
        <location evidence="1">Cell membrane</location>
        <topology evidence="1">Multi-pass membrane protein</topology>
    </subcellularLocation>
</comment>
<keyword evidence="6 7" id="KW-0472">Membrane</keyword>